<comment type="similarity">
    <text evidence="1">Belongs to the QWRF family.</text>
</comment>
<dbReference type="GO" id="GO:0008017">
    <property type="term" value="F:microtubule binding"/>
    <property type="evidence" value="ECO:0007669"/>
    <property type="project" value="TreeGrafter"/>
</dbReference>
<organism evidence="3 4">
    <name type="scientific">Lolium multiflorum</name>
    <name type="common">Italian ryegrass</name>
    <name type="synonym">Lolium perenne subsp. multiflorum</name>
    <dbReference type="NCBI Taxonomy" id="4521"/>
    <lineage>
        <taxon>Eukaryota</taxon>
        <taxon>Viridiplantae</taxon>
        <taxon>Streptophyta</taxon>
        <taxon>Embryophyta</taxon>
        <taxon>Tracheophyta</taxon>
        <taxon>Spermatophyta</taxon>
        <taxon>Magnoliopsida</taxon>
        <taxon>Liliopsida</taxon>
        <taxon>Poales</taxon>
        <taxon>Poaceae</taxon>
        <taxon>BOP clade</taxon>
        <taxon>Pooideae</taxon>
        <taxon>Poodae</taxon>
        <taxon>Poeae</taxon>
        <taxon>Poeae Chloroplast Group 2 (Poeae type)</taxon>
        <taxon>Loliodinae</taxon>
        <taxon>Loliinae</taxon>
        <taxon>Lolium</taxon>
    </lineage>
</organism>
<accession>A0AAD8VRY6</accession>
<evidence type="ECO:0000256" key="1">
    <source>
        <dbReference type="ARBA" id="ARBA00010016"/>
    </source>
</evidence>
<dbReference type="InterPro" id="IPR007573">
    <property type="entry name" value="QWRF"/>
</dbReference>
<comment type="caution">
    <text evidence="3">The sequence shown here is derived from an EMBL/GenBank/DDBJ whole genome shotgun (WGS) entry which is preliminary data.</text>
</comment>
<reference evidence="3" key="1">
    <citation type="submission" date="2023-07" db="EMBL/GenBank/DDBJ databases">
        <title>A chromosome-level genome assembly of Lolium multiflorum.</title>
        <authorList>
            <person name="Chen Y."/>
            <person name="Copetti D."/>
            <person name="Kolliker R."/>
            <person name="Studer B."/>
        </authorList>
    </citation>
    <scope>NUCLEOTIDE SEQUENCE</scope>
    <source>
        <strain evidence="3">02402/16</strain>
        <tissue evidence="3">Leaf</tissue>
    </source>
</reference>
<dbReference type="PANTHER" id="PTHR31807:SF54">
    <property type="match status" value="1"/>
</dbReference>
<dbReference type="AlphaFoldDB" id="A0AAD8VRY6"/>
<sequence>MVYPRSPSSASRAAPAFSTSNFVRSLRKAASFGYTKTVAAGVVDAVGATRRHGAGATVMSSPCRSSPDPGYATRRRRSTGGAEDVGRRSVVPGKMATTRSSREEDAAHRARVLAARLLQWRFTNARMEKAMARATSAAQKKLFYVCLRVAELRNIHAAKMIVAQRWRQKVKLGKLLRTQIPLLGTWEPVGESHAGAVAELGHVLSGAAASLPLTDGAQVRLELLHETMLACVRAMDEIEANAAMFYATGGVTSSAAGELARTIRQEIAGLEEAMRLSRMVQEVSLRADLIQAKPKID</sequence>
<dbReference type="EMBL" id="JAUUTY010000006">
    <property type="protein sequence ID" value="KAK1617597.1"/>
    <property type="molecule type" value="Genomic_DNA"/>
</dbReference>
<evidence type="ECO:0000313" key="3">
    <source>
        <dbReference type="EMBL" id="KAK1617597.1"/>
    </source>
</evidence>
<evidence type="ECO:0000256" key="2">
    <source>
        <dbReference type="SAM" id="MobiDB-lite"/>
    </source>
</evidence>
<proteinExistence type="inferred from homology"/>
<dbReference type="PANTHER" id="PTHR31807">
    <property type="entry name" value="AUGMIN FAMILY MEMBER"/>
    <property type="match status" value="1"/>
</dbReference>
<dbReference type="Proteomes" id="UP001231189">
    <property type="component" value="Unassembled WGS sequence"/>
</dbReference>
<gene>
    <name evidence="3" type="ORF">QYE76_023114</name>
</gene>
<protein>
    <submittedName>
        <fullName evidence="3">Uncharacterized protein</fullName>
    </submittedName>
</protein>
<evidence type="ECO:0000313" key="4">
    <source>
        <dbReference type="Proteomes" id="UP001231189"/>
    </source>
</evidence>
<feature type="region of interest" description="Disordered" evidence="2">
    <location>
        <begin position="56"/>
        <end position="86"/>
    </location>
</feature>
<dbReference type="GO" id="GO:0051225">
    <property type="term" value="P:spindle assembly"/>
    <property type="evidence" value="ECO:0007669"/>
    <property type="project" value="TreeGrafter"/>
</dbReference>
<dbReference type="GO" id="GO:0005737">
    <property type="term" value="C:cytoplasm"/>
    <property type="evidence" value="ECO:0007669"/>
    <property type="project" value="TreeGrafter"/>
</dbReference>
<dbReference type="Pfam" id="PF04484">
    <property type="entry name" value="QWRF"/>
    <property type="match status" value="1"/>
</dbReference>
<dbReference type="GO" id="GO:0005880">
    <property type="term" value="C:nuclear microtubule"/>
    <property type="evidence" value="ECO:0007669"/>
    <property type="project" value="TreeGrafter"/>
</dbReference>
<name>A0AAD8VRY6_LOLMU</name>
<keyword evidence="4" id="KW-1185">Reference proteome</keyword>